<feature type="compositionally biased region" description="Basic residues" evidence="1">
    <location>
        <begin position="1"/>
        <end position="12"/>
    </location>
</feature>
<feature type="compositionally biased region" description="Basic residues" evidence="1">
    <location>
        <begin position="123"/>
        <end position="149"/>
    </location>
</feature>
<feature type="compositionally biased region" description="Low complexity" evidence="1">
    <location>
        <begin position="91"/>
        <end position="103"/>
    </location>
</feature>
<keyword evidence="2" id="KW-0326">Glycosidase</keyword>
<feature type="region of interest" description="Disordered" evidence="1">
    <location>
        <begin position="244"/>
        <end position="267"/>
    </location>
</feature>
<reference evidence="2" key="1">
    <citation type="submission" date="2020-02" db="EMBL/GenBank/DDBJ databases">
        <authorList>
            <person name="Meier V. D."/>
        </authorList>
    </citation>
    <scope>NUCLEOTIDE SEQUENCE</scope>
    <source>
        <strain evidence="2">AVDCRST_MAG40</strain>
    </source>
</reference>
<organism evidence="2">
    <name type="scientific">uncultured Gemmatimonadaceae bacterium</name>
    <dbReference type="NCBI Taxonomy" id="246130"/>
    <lineage>
        <taxon>Bacteria</taxon>
        <taxon>Pseudomonadati</taxon>
        <taxon>Gemmatimonadota</taxon>
        <taxon>Gemmatimonadia</taxon>
        <taxon>Gemmatimonadales</taxon>
        <taxon>Gemmatimonadaceae</taxon>
        <taxon>environmental samples</taxon>
    </lineage>
</organism>
<dbReference type="AlphaFoldDB" id="A0A6J4KTV2"/>
<gene>
    <name evidence="2" type="ORF">AVDCRST_MAG40-1103</name>
</gene>
<feature type="region of interest" description="Disordered" evidence="1">
    <location>
        <begin position="282"/>
        <end position="353"/>
    </location>
</feature>
<feature type="compositionally biased region" description="Basic residues" evidence="1">
    <location>
        <begin position="303"/>
        <end position="312"/>
    </location>
</feature>
<feature type="region of interest" description="Disordered" evidence="1">
    <location>
        <begin position="1"/>
        <end position="24"/>
    </location>
</feature>
<feature type="compositionally biased region" description="Low complexity" evidence="1">
    <location>
        <begin position="113"/>
        <end position="122"/>
    </location>
</feature>
<dbReference type="GO" id="GO:0004339">
    <property type="term" value="F:glucan 1,4-alpha-glucosidase activity"/>
    <property type="evidence" value="ECO:0007669"/>
    <property type="project" value="UniProtKB-EC"/>
</dbReference>
<feature type="non-terminal residue" evidence="2">
    <location>
        <position position="1"/>
    </location>
</feature>
<proteinExistence type="predicted"/>
<accession>A0A6J4KTV2</accession>
<dbReference type="EC" id="3.2.1.3" evidence="2"/>
<protein>
    <submittedName>
        <fullName evidence="2">GH15</fullName>
        <ecNumber evidence="2">3.2.1.3</ecNumber>
    </submittedName>
</protein>
<feature type="compositionally biased region" description="Low complexity" evidence="1">
    <location>
        <begin position="334"/>
        <end position="344"/>
    </location>
</feature>
<evidence type="ECO:0000256" key="1">
    <source>
        <dbReference type="SAM" id="MobiDB-lite"/>
    </source>
</evidence>
<evidence type="ECO:0000313" key="2">
    <source>
        <dbReference type="EMBL" id="CAA9313274.1"/>
    </source>
</evidence>
<keyword evidence="2" id="KW-0378">Hydrolase</keyword>
<feature type="compositionally biased region" description="Basic residues" evidence="1">
    <location>
        <begin position="162"/>
        <end position="171"/>
    </location>
</feature>
<dbReference type="EMBL" id="CADCTX010000329">
    <property type="protein sequence ID" value="CAA9313274.1"/>
    <property type="molecule type" value="Genomic_DNA"/>
</dbReference>
<feature type="compositionally biased region" description="Gly residues" evidence="1">
    <location>
        <begin position="172"/>
        <end position="189"/>
    </location>
</feature>
<feature type="region of interest" description="Disordered" evidence="1">
    <location>
        <begin position="61"/>
        <end position="209"/>
    </location>
</feature>
<name>A0A6J4KTV2_9BACT</name>
<feature type="non-terminal residue" evidence="2">
    <location>
        <position position="353"/>
    </location>
</feature>
<sequence>ALRPHRVLRRDRRPADHRARRPRRVDRLPLPAVLRLAERVRRAARRRARWAVLDRAAARRGAAQAALPPRHQRAAHPLPRARGGGGDLRLHAGARGAAPVAHRAAGEERAGPHHLPAALRPALRLRPRPPRRDPRGRRRAVPRGRRRARGAGGAAPHDAGRARARRRRRGGGVHPGRGRVGGVRAGAGGGRRRAGARDRRAPRGGAGVQGHGELLARLDRRLHLHGPLARRRAPLGARPQAAALARHRRPGGGAHLRAPRGGGRRAQLGLPLHVDPRRVVHPVRAHPPGAHGGDARLHPLAHPPRRPARRPRRAADDVRARRHPHPARDRARAPRGVPGVAPRARGQRRARPA</sequence>